<keyword evidence="6" id="KW-0206">Cytoskeleton</keyword>
<keyword evidence="4" id="KW-0963">Cytoplasm</keyword>
<dbReference type="GO" id="GO:0060271">
    <property type="term" value="P:cilium assembly"/>
    <property type="evidence" value="ECO:0007669"/>
    <property type="project" value="TreeGrafter"/>
</dbReference>
<organism evidence="9">
    <name type="scientific">Heliothis virescens</name>
    <name type="common">Tobacco budworm moth</name>
    <dbReference type="NCBI Taxonomy" id="7102"/>
    <lineage>
        <taxon>Eukaryota</taxon>
        <taxon>Metazoa</taxon>
        <taxon>Ecdysozoa</taxon>
        <taxon>Arthropoda</taxon>
        <taxon>Hexapoda</taxon>
        <taxon>Insecta</taxon>
        <taxon>Pterygota</taxon>
        <taxon>Neoptera</taxon>
        <taxon>Endopterygota</taxon>
        <taxon>Lepidoptera</taxon>
        <taxon>Glossata</taxon>
        <taxon>Ditrysia</taxon>
        <taxon>Noctuoidea</taxon>
        <taxon>Noctuidae</taxon>
        <taxon>Heliothinae</taxon>
        <taxon>Heliothis</taxon>
    </lineage>
</organism>
<evidence type="ECO:0000256" key="1">
    <source>
        <dbReference type="ARBA" id="ARBA00004120"/>
    </source>
</evidence>
<dbReference type="STRING" id="7102.A0A2A4JU25"/>
<dbReference type="PANTHER" id="PTHR13376">
    <property type="entry name" value="INTRAFLAGELLAR TRANSPORT PROTEIN 46 HOMOLOG"/>
    <property type="match status" value="1"/>
</dbReference>
<reference evidence="9" key="1">
    <citation type="submission" date="2017-09" db="EMBL/GenBank/DDBJ databases">
        <title>Contemporary evolution of a Lepidopteran species, Heliothis virescens, in response to modern agricultural practices.</title>
        <authorList>
            <person name="Fritz M.L."/>
            <person name="Deyonke A.M."/>
            <person name="Papanicolaou A."/>
            <person name="Micinski S."/>
            <person name="Westbrook J."/>
            <person name="Gould F."/>
        </authorList>
    </citation>
    <scope>NUCLEOTIDE SEQUENCE [LARGE SCALE GENOMIC DNA]</scope>
    <source>
        <strain evidence="9">HvINT-</strain>
        <tissue evidence="9">Whole body</tissue>
    </source>
</reference>
<evidence type="ECO:0000256" key="7">
    <source>
        <dbReference type="ARBA" id="ARBA00023273"/>
    </source>
</evidence>
<accession>A0A2A4JU25</accession>
<dbReference type="GO" id="GO:0042073">
    <property type="term" value="P:intraciliary transport"/>
    <property type="evidence" value="ECO:0007669"/>
    <property type="project" value="InterPro"/>
</dbReference>
<gene>
    <name evidence="9" type="ORF">B5V51_12202</name>
</gene>
<dbReference type="AlphaFoldDB" id="A0A2A4JU25"/>
<evidence type="ECO:0000256" key="8">
    <source>
        <dbReference type="SAM" id="MobiDB-lite"/>
    </source>
</evidence>
<dbReference type="InterPro" id="IPR022088">
    <property type="entry name" value="Intraflagellar_transp_cmplxB"/>
</dbReference>
<feature type="compositionally biased region" description="Polar residues" evidence="8">
    <location>
        <begin position="63"/>
        <end position="76"/>
    </location>
</feature>
<dbReference type="GO" id="GO:0030992">
    <property type="term" value="C:intraciliary transport particle B"/>
    <property type="evidence" value="ECO:0007669"/>
    <property type="project" value="TreeGrafter"/>
</dbReference>
<dbReference type="PANTHER" id="PTHR13376:SF0">
    <property type="entry name" value="INTRAFLAGELLAR TRANSPORT PROTEIN 46 HOMOLOG"/>
    <property type="match status" value="1"/>
</dbReference>
<evidence type="ECO:0000256" key="2">
    <source>
        <dbReference type="ARBA" id="ARBA00007700"/>
    </source>
</evidence>
<dbReference type="GO" id="GO:0005815">
    <property type="term" value="C:microtubule organizing center"/>
    <property type="evidence" value="ECO:0007669"/>
    <property type="project" value="TreeGrafter"/>
</dbReference>
<comment type="subcellular location">
    <subcellularLocation>
        <location evidence="1">Cytoplasm</location>
        <location evidence="1">Cytoskeleton</location>
        <location evidence="1">Cilium basal body</location>
    </subcellularLocation>
</comment>
<dbReference type="GO" id="GO:0031514">
    <property type="term" value="C:motile cilium"/>
    <property type="evidence" value="ECO:0007669"/>
    <property type="project" value="TreeGrafter"/>
</dbReference>
<protein>
    <recommendedName>
        <fullName evidence="3">Intraflagellar transport protein 46 homolog</fullName>
    </recommendedName>
</protein>
<keyword evidence="7" id="KW-0966">Cell projection</keyword>
<feature type="region of interest" description="Disordered" evidence="8">
    <location>
        <begin position="1"/>
        <end position="129"/>
    </location>
</feature>
<evidence type="ECO:0000313" key="9">
    <source>
        <dbReference type="EMBL" id="PCG75124.1"/>
    </source>
</evidence>
<comment type="similarity">
    <text evidence="2">Belongs to the IFT46 family.</text>
</comment>
<sequence length="531" mass="58136">MYDETVNVVNAREIDSPSSEEEVVKATMSKFNPPVRHTARHDFDSDSETESDVDDKFLGNLSGEDQSPDGKSQPSDKSVEIPKASRVDLTKESSGRTRPAVKREDTSNSDTDTGDLEAERVDPALGSGRKRGGGVVIPAEGAYDPKNFLDLKVPPDMENIFQYIMKYTPQKIDIDLKLQPFVPEFVPAVGDIDAFIKVTTPACNVRAASLAENVLEHIDNLGLTVLDEPAAEQSDSALLHLQLRAISKTSSAKSTVVYTDTGDLEAERVDPALGSGRKRGGGVVIPAEGAYDPKNFLDLKVPPDMENIFQYIMKYTPQKIDIDLKLQPFVPEFVPAVGDIDAFIKVTTPACNVRAASLAENVLEHIDNLGLTVLDEPAAEQSDSALLHLQLRAISKTSSAKSTVLTKKIENAEKNSKAIERWIKDVSELHLSKPAPTVAYTSKMPDIDTLMEEWPESMEETLNEVGFPPGTLDCTLSQYVDLVCGLFDVPIAGDTLNDRIQALHLLFSLYSAVKTSQLYAERQKERSDSNA</sequence>
<keyword evidence="5" id="KW-0969">Cilium</keyword>
<evidence type="ECO:0000256" key="5">
    <source>
        <dbReference type="ARBA" id="ARBA00023069"/>
    </source>
</evidence>
<dbReference type="Pfam" id="PF12317">
    <property type="entry name" value="IFT46_B_C"/>
    <property type="match status" value="2"/>
</dbReference>
<evidence type="ECO:0000256" key="6">
    <source>
        <dbReference type="ARBA" id="ARBA00023212"/>
    </source>
</evidence>
<evidence type="ECO:0000256" key="3">
    <source>
        <dbReference type="ARBA" id="ARBA00017206"/>
    </source>
</evidence>
<evidence type="ECO:0000256" key="4">
    <source>
        <dbReference type="ARBA" id="ARBA00022490"/>
    </source>
</evidence>
<name>A0A2A4JU25_HELVI</name>
<dbReference type="EMBL" id="NWSH01000636">
    <property type="protein sequence ID" value="PCG75124.1"/>
    <property type="molecule type" value="Genomic_DNA"/>
</dbReference>
<feature type="compositionally biased region" description="Basic and acidic residues" evidence="8">
    <location>
        <begin position="77"/>
        <end position="106"/>
    </location>
</feature>
<proteinExistence type="inferred from homology"/>
<comment type="caution">
    <text evidence="9">The sequence shown here is derived from an EMBL/GenBank/DDBJ whole genome shotgun (WGS) entry which is preliminary data.</text>
</comment>